<dbReference type="EMBL" id="QKZK01000003">
    <property type="protein sequence ID" value="PZX20025.1"/>
    <property type="molecule type" value="Genomic_DNA"/>
</dbReference>
<evidence type="ECO:0000313" key="5">
    <source>
        <dbReference type="EMBL" id="PZX20025.1"/>
    </source>
</evidence>
<dbReference type="PROSITE" id="PS51379">
    <property type="entry name" value="4FE4S_FER_2"/>
    <property type="match status" value="2"/>
</dbReference>
<dbReference type="Gene3D" id="3.40.50.300">
    <property type="entry name" value="P-loop containing nucleotide triphosphate hydrolases"/>
    <property type="match status" value="1"/>
</dbReference>
<dbReference type="PANTHER" id="PTHR43063">
    <property type="entry name" value="4FE-4S CLUSTER CONTAINING PARA FAMILY ATPASE PROTEIN"/>
    <property type="match status" value="1"/>
</dbReference>
<feature type="domain" description="4Fe-4S ferredoxin-type" evidence="4">
    <location>
        <begin position="61"/>
        <end position="90"/>
    </location>
</feature>
<proteinExistence type="predicted"/>
<dbReference type="InterPro" id="IPR002586">
    <property type="entry name" value="CobQ/CobB/MinD/ParA_Nub-bd_dom"/>
</dbReference>
<dbReference type="Pfam" id="PF01656">
    <property type="entry name" value="CbiA"/>
    <property type="match status" value="1"/>
</dbReference>
<dbReference type="GO" id="GO:0046872">
    <property type="term" value="F:metal ion binding"/>
    <property type="evidence" value="ECO:0007669"/>
    <property type="project" value="UniProtKB-KW"/>
</dbReference>
<sequence>MKIAIASGKGGTGKTFVTNNLYYTLLKQGKKVHIVDCDSEEPNVGEFISGHITQTQEVFQNIPVIDATQCIYCGKCYEYCSYNAIVYLPMGPFIQAIGELCHDCGACSLMCETGAITEIPRRLGTITHIDVTGQGTMTELRADIGVYTPVPILKKALSQITDDTLNLLDSPPGISCPFIATADQADFLVLVTEPTPFGLNDLKLTVETLRELKKPFGVVINRAGLGDNTLYQWLQAEQIPLLLEIPFDREIARIYSEGQILVNCNEDYLKQFEQLITNINAYIPIS</sequence>
<feature type="domain" description="4Fe-4S ferredoxin-type" evidence="4">
    <location>
        <begin position="92"/>
        <end position="121"/>
    </location>
</feature>
<keyword evidence="3" id="KW-0411">Iron-sulfur</keyword>
<keyword evidence="6" id="KW-1185">Reference proteome</keyword>
<protein>
    <submittedName>
        <fullName evidence="5">MinD superfamily P-loop ATPase</fullName>
    </submittedName>
</protein>
<evidence type="ECO:0000313" key="6">
    <source>
        <dbReference type="Proteomes" id="UP000249239"/>
    </source>
</evidence>
<evidence type="ECO:0000256" key="2">
    <source>
        <dbReference type="ARBA" id="ARBA00023004"/>
    </source>
</evidence>
<evidence type="ECO:0000256" key="3">
    <source>
        <dbReference type="ARBA" id="ARBA00023014"/>
    </source>
</evidence>
<dbReference type="SUPFAM" id="SSF52540">
    <property type="entry name" value="P-loop containing nucleoside triphosphate hydrolases"/>
    <property type="match status" value="1"/>
</dbReference>
<evidence type="ECO:0000259" key="4">
    <source>
        <dbReference type="PROSITE" id="PS51379"/>
    </source>
</evidence>
<keyword evidence="1" id="KW-0479">Metal-binding</keyword>
<reference evidence="5 6" key="1">
    <citation type="submission" date="2018-06" db="EMBL/GenBank/DDBJ databases">
        <title>Genomic Encyclopedia of Archaeal and Bacterial Type Strains, Phase II (KMG-II): from individual species to whole genera.</title>
        <authorList>
            <person name="Goeker M."/>
        </authorList>
    </citation>
    <scope>NUCLEOTIDE SEQUENCE [LARGE SCALE GENOMIC DNA]</scope>
    <source>
        <strain evidence="5 6">DSM 6779</strain>
    </source>
</reference>
<dbReference type="InterPro" id="IPR017900">
    <property type="entry name" value="4Fe4S_Fe_S_CS"/>
</dbReference>
<name>A0A2W7NHW7_9BACT</name>
<dbReference type="Proteomes" id="UP000249239">
    <property type="component" value="Unassembled WGS sequence"/>
</dbReference>
<comment type="caution">
    <text evidence="5">The sequence shown here is derived from an EMBL/GenBank/DDBJ whole genome shotgun (WGS) entry which is preliminary data.</text>
</comment>
<accession>A0A2W7NHW7</accession>
<dbReference type="Gene3D" id="3.30.70.20">
    <property type="match status" value="1"/>
</dbReference>
<dbReference type="InterPro" id="IPR027417">
    <property type="entry name" value="P-loop_NTPase"/>
</dbReference>
<dbReference type="AlphaFoldDB" id="A0A2W7NHW7"/>
<dbReference type="InterPro" id="IPR017896">
    <property type="entry name" value="4Fe4S_Fe-S-bd"/>
</dbReference>
<dbReference type="PANTHER" id="PTHR43063:SF1">
    <property type="entry name" value="4FE-4S CLUSTER CONTAINING PARA FAMILY ATPASE PROTEIN"/>
    <property type="match status" value="1"/>
</dbReference>
<dbReference type="PROSITE" id="PS00198">
    <property type="entry name" value="4FE4S_FER_1"/>
    <property type="match status" value="1"/>
</dbReference>
<dbReference type="Pfam" id="PF00037">
    <property type="entry name" value="Fer4"/>
    <property type="match status" value="1"/>
</dbReference>
<keyword evidence="2" id="KW-0408">Iron</keyword>
<organism evidence="5 6">
    <name type="scientific">Breznakibacter xylanolyticus</name>
    <dbReference type="NCBI Taxonomy" id="990"/>
    <lineage>
        <taxon>Bacteria</taxon>
        <taxon>Pseudomonadati</taxon>
        <taxon>Bacteroidota</taxon>
        <taxon>Bacteroidia</taxon>
        <taxon>Marinilabiliales</taxon>
        <taxon>Marinilabiliaceae</taxon>
        <taxon>Breznakibacter</taxon>
    </lineage>
</organism>
<dbReference type="RefSeq" id="WP_111444210.1">
    <property type="nucleotide sequence ID" value="NZ_QKZK01000003.1"/>
</dbReference>
<dbReference type="OrthoDB" id="9808559at2"/>
<evidence type="ECO:0000256" key="1">
    <source>
        <dbReference type="ARBA" id="ARBA00022723"/>
    </source>
</evidence>
<gene>
    <name evidence="5" type="ORF">LX69_00476</name>
</gene>
<dbReference type="GO" id="GO:0051536">
    <property type="term" value="F:iron-sulfur cluster binding"/>
    <property type="evidence" value="ECO:0007669"/>
    <property type="project" value="UniProtKB-KW"/>
</dbReference>